<comment type="caution">
    <text evidence="1">The sequence shown here is derived from an EMBL/GenBank/DDBJ whole genome shotgun (WGS) entry which is preliminary data.</text>
</comment>
<keyword evidence="2" id="KW-1185">Reference proteome</keyword>
<protein>
    <submittedName>
        <fullName evidence="1">Uncharacterized protein</fullName>
    </submittedName>
</protein>
<accession>A0ABR7J8L9</accession>
<proteinExistence type="predicted"/>
<evidence type="ECO:0000313" key="2">
    <source>
        <dbReference type="Proteomes" id="UP000629963"/>
    </source>
</evidence>
<sequence>MCIISNKIQFCSCANDTVEKLKHYWILHRYANEKREICMGLPMMPTSMSDLNFVENQAVLLKRLNEPDAFDMPIEFKPKDQLEIVINNRPNFYDAFTYSFKYYKGKWTSVETDPFDLMNRFDEEQCGKIKNALKRNSKNNN</sequence>
<reference evidence="1 2" key="1">
    <citation type="submission" date="2020-08" db="EMBL/GenBank/DDBJ databases">
        <title>Description of novel Flavobacterium F-380 isolate.</title>
        <authorList>
            <person name="Saticioglu I.B."/>
            <person name="Duman M."/>
            <person name="Altun S."/>
        </authorList>
    </citation>
    <scope>NUCLEOTIDE SEQUENCE [LARGE SCALE GENOMIC DNA]</scope>
    <source>
        <strain evidence="1 2">F-380</strain>
    </source>
</reference>
<organism evidence="1 2">
    <name type="scientific">Flavobacterium kayseriense</name>
    <dbReference type="NCBI Taxonomy" id="2764714"/>
    <lineage>
        <taxon>Bacteria</taxon>
        <taxon>Pseudomonadati</taxon>
        <taxon>Bacteroidota</taxon>
        <taxon>Flavobacteriia</taxon>
        <taxon>Flavobacteriales</taxon>
        <taxon>Flavobacteriaceae</taxon>
        <taxon>Flavobacterium</taxon>
    </lineage>
</organism>
<dbReference type="EMBL" id="JACRUJ010000003">
    <property type="protein sequence ID" value="MBC5841806.1"/>
    <property type="molecule type" value="Genomic_DNA"/>
</dbReference>
<evidence type="ECO:0000313" key="1">
    <source>
        <dbReference type="EMBL" id="MBC5841806.1"/>
    </source>
</evidence>
<gene>
    <name evidence="1" type="ORF">H8R23_10350</name>
</gene>
<name>A0ABR7J8L9_9FLAO</name>
<dbReference type="RefSeq" id="WP_187010306.1">
    <property type="nucleotide sequence ID" value="NZ_JACRUI010000003.1"/>
</dbReference>
<dbReference type="Proteomes" id="UP000629963">
    <property type="component" value="Unassembled WGS sequence"/>
</dbReference>